<dbReference type="GO" id="GO:0008379">
    <property type="term" value="F:thioredoxin peroxidase activity"/>
    <property type="evidence" value="ECO:0007669"/>
    <property type="project" value="TreeGrafter"/>
</dbReference>
<comment type="similarity">
    <text evidence="1">Belongs to the peroxiredoxin family. AhpC/Prx1 subfamily.</text>
</comment>
<gene>
    <name evidence="9" type="ORF">JOC47_000555</name>
</gene>
<dbReference type="Pfam" id="PF00578">
    <property type="entry name" value="AhpC-TSA"/>
    <property type="match status" value="1"/>
</dbReference>
<reference evidence="9" key="1">
    <citation type="submission" date="2021-01" db="EMBL/GenBank/DDBJ databases">
        <title>Genomic Encyclopedia of Type Strains, Phase IV (KMG-IV): sequencing the most valuable type-strain genomes for metagenomic binning, comparative biology and taxonomic classification.</title>
        <authorList>
            <person name="Goeker M."/>
        </authorList>
    </citation>
    <scope>NUCLEOTIDE SEQUENCE</scope>
    <source>
        <strain evidence="9">DSM 23230</strain>
    </source>
</reference>
<dbReference type="InterPro" id="IPR000866">
    <property type="entry name" value="AhpC/TSA"/>
</dbReference>
<dbReference type="SUPFAM" id="SSF52833">
    <property type="entry name" value="Thioredoxin-like"/>
    <property type="match status" value="1"/>
</dbReference>
<keyword evidence="5" id="KW-0676">Redox-active center</keyword>
<keyword evidence="10" id="KW-1185">Reference proteome</keyword>
<feature type="region of interest" description="Disordered" evidence="6">
    <location>
        <begin position="100"/>
        <end position="124"/>
    </location>
</feature>
<dbReference type="GO" id="GO:0042744">
    <property type="term" value="P:hydrogen peroxide catabolic process"/>
    <property type="evidence" value="ECO:0007669"/>
    <property type="project" value="TreeGrafter"/>
</dbReference>
<dbReference type="GO" id="GO:0006979">
    <property type="term" value="P:response to oxidative stress"/>
    <property type="evidence" value="ECO:0007669"/>
    <property type="project" value="TreeGrafter"/>
</dbReference>
<feature type="domain" description="Alkyl hydroperoxide reductase subunit C/ Thiol specific antioxidant" evidence="7">
    <location>
        <begin position="2"/>
        <end position="76"/>
    </location>
</feature>
<comment type="caution">
    <text evidence="9">The sequence shown here is derived from an EMBL/GenBank/DDBJ whole genome shotgun (WGS) entry which is preliminary data.</text>
</comment>
<evidence type="ECO:0000256" key="1">
    <source>
        <dbReference type="ARBA" id="ARBA00009796"/>
    </source>
</evidence>
<evidence type="ECO:0000256" key="6">
    <source>
        <dbReference type="SAM" id="MobiDB-lite"/>
    </source>
</evidence>
<dbReference type="InterPro" id="IPR024706">
    <property type="entry name" value="Peroxiredoxin_AhpC-typ"/>
</dbReference>
<dbReference type="Pfam" id="PF10417">
    <property type="entry name" value="1-cysPrx_C"/>
    <property type="match status" value="1"/>
</dbReference>
<dbReference type="Gene3D" id="3.40.30.10">
    <property type="entry name" value="Glutaredoxin"/>
    <property type="match status" value="1"/>
</dbReference>
<accession>A0A938XQW2</accession>
<dbReference type="GO" id="GO:0033554">
    <property type="term" value="P:cellular response to stress"/>
    <property type="evidence" value="ECO:0007669"/>
    <property type="project" value="TreeGrafter"/>
</dbReference>
<dbReference type="PANTHER" id="PTHR10681:SF121">
    <property type="entry name" value="ALKYL HYDROPEROXIDE REDUCTASE C"/>
    <property type="match status" value="1"/>
</dbReference>
<evidence type="ECO:0000256" key="5">
    <source>
        <dbReference type="ARBA" id="ARBA00023284"/>
    </source>
</evidence>
<evidence type="ECO:0000256" key="4">
    <source>
        <dbReference type="ARBA" id="ARBA00023002"/>
    </source>
</evidence>
<evidence type="ECO:0000259" key="8">
    <source>
        <dbReference type="Pfam" id="PF10417"/>
    </source>
</evidence>
<name>A0A938XQW2_9FIRM</name>
<dbReference type="InterPro" id="IPR050217">
    <property type="entry name" value="Peroxiredoxin"/>
</dbReference>
<proteinExistence type="inferred from homology"/>
<dbReference type="GO" id="GO:0005829">
    <property type="term" value="C:cytosol"/>
    <property type="evidence" value="ECO:0007669"/>
    <property type="project" value="TreeGrafter"/>
</dbReference>
<evidence type="ECO:0000256" key="3">
    <source>
        <dbReference type="ARBA" id="ARBA00022862"/>
    </source>
</evidence>
<dbReference type="AlphaFoldDB" id="A0A938XQW2"/>
<evidence type="ECO:0000313" key="9">
    <source>
        <dbReference type="EMBL" id="MBM7555730.1"/>
    </source>
</evidence>
<protein>
    <submittedName>
        <fullName evidence="9">Peroxiredoxin (Alkyl hydroperoxide reductase subunit C)</fullName>
        <ecNumber evidence="9">1.11.1.24</ecNumber>
    </submittedName>
</protein>
<dbReference type="InterPro" id="IPR019479">
    <property type="entry name" value="Peroxiredoxin_C"/>
</dbReference>
<evidence type="ECO:0000313" key="10">
    <source>
        <dbReference type="Proteomes" id="UP000774000"/>
    </source>
</evidence>
<sequence length="141" mass="15830">MQDLDVEVLAVSTDKVFVHKVWEEQELSKMVDGGIPYPMVADPTAEIGKKYGVYDSNSGVHVRGRFIIDPDQVIQAQEVLTDPVGRNVSELIRQVKAFQHNRETGEATPSGWVPGKKTLNPGPELVGKVWQEWNPKENYDE</sequence>
<organism evidence="9 10">
    <name type="scientific">Halanaerobacter jeridensis</name>
    <dbReference type="NCBI Taxonomy" id="706427"/>
    <lineage>
        <taxon>Bacteria</taxon>
        <taxon>Bacillati</taxon>
        <taxon>Bacillota</taxon>
        <taxon>Clostridia</taxon>
        <taxon>Halanaerobiales</taxon>
        <taxon>Halobacteroidaceae</taxon>
        <taxon>Halanaerobacter</taxon>
    </lineage>
</organism>
<dbReference type="EMBL" id="JAFBDQ010000002">
    <property type="protein sequence ID" value="MBM7555730.1"/>
    <property type="molecule type" value="Genomic_DNA"/>
</dbReference>
<evidence type="ECO:0000259" key="7">
    <source>
        <dbReference type="Pfam" id="PF00578"/>
    </source>
</evidence>
<dbReference type="EC" id="1.11.1.24" evidence="9"/>
<keyword evidence="3" id="KW-0049">Antioxidant</keyword>
<feature type="domain" description="Peroxiredoxin C-terminal" evidence="8">
    <location>
        <begin position="97"/>
        <end position="124"/>
    </location>
</feature>
<dbReference type="InterPro" id="IPR036249">
    <property type="entry name" value="Thioredoxin-like_sf"/>
</dbReference>
<keyword evidence="4 9" id="KW-0560">Oxidoreductase</keyword>
<dbReference type="PIRSF" id="PIRSF000239">
    <property type="entry name" value="AHPC"/>
    <property type="match status" value="1"/>
</dbReference>
<dbReference type="PANTHER" id="PTHR10681">
    <property type="entry name" value="THIOREDOXIN PEROXIDASE"/>
    <property type="match status" value="1"/>
</dbReference>
<keyword evidence="2 9" id="KW-0575">Peroxidase</keyword>
<evidence type="ECO:0000256" key="2">
    <source>
        <dbReference type="ARBA" id="ARBA00022559"/>
    </source>
</evidence>
<dbReference type="Proteomes" id="UP000774000">
    <property type="component" value="Unassembled WGS sequence"/>
</dbReference>
<dbReference type="GO" id="GO:0045454">
    <property type="term" value="P:cell redox homeostasis"/>
    <property type="evidence" value="ECO:0007669"/>
    <property type="project" value="TreeGrafter"/>
</dbReference>